<dbReference type="InterPro" id="IPR019791">
    <property type="entry name" value="Haem_peroxidase_animal"/>
</dbReference>
<dbReference type="SUPFAM" id="SSF48113">
    <property type="entry name" value="Heme-dependent peroxidases"/>
    <property type="match status" value="1"/>
</dbReference>
<comment type="caution">
    <text evidence="5">The sequence shown here is derived from an EMBL/GenBank/DDBJ whole genome shotgun (WGS) entry which is preliminary data.</text>
</comment>
<keyword evidence="4" id="KW-0325">Glycoprotein</keyword>
<gene>
    <name evidence="5" type="ORF">AVEN_103405_1</name>
</gene>
<evidence type="ECO:0000256" key="1">
    <source>
        <dbReference type="ARBA" id="ARBA00004613"/>
    </source>
</evidence>
<reference evidence="5 6" key="1">
    <citation type="journal article" date="2019" name="Sci. Rep.">
        <title>Orb-weaving spider Araneus ventricosus genome elucidates the spidroin gene catalogue.</title>
        <authorList>
            <person name="Kono N."/>
            <person name="Nakamura H."/>
            <person name="Ohtoshi R."/>
            <person name="Moran D.A.P."/>
            <person name="Shinohara A."/>
            <person name="Yoshida Y."/>
            <person name="Fujiwara M."/>
            <person name="Mori M."/>
            <person name="Tomita M."/>
            <person name="Arakawa K."/>
        </authorList>
    </citation>
    <scope>NUCLEOTIDE SEQUENCE [LARGE SCALE GENOMIC DNA]</scope>
</reference>
<dbReference type="PANTHER" id="PTHR11475:SF4">
    <property type="entry name" value="CHORION PEROXIDASE"/>
    <property type="match status" value="1"/>
</dbReference>
<dbReference type="OrthoDB" id="823504at2759"/>
<evidence type="ECO:0000256" key="3">
    <source>
        <dbReference type="ARBA" id="ARBA00022559"/>
    </source>
</evidence>
<dbReference type="Pfam" id="PF03098">
    <property type="entry name" value="An_peroxidase"/>
    <property type="match status" value="1"/>
</dbReference>
<proteinExistence type="predicted"/>
<dbReference type="Gene3D" id="1.10.640.10">
    <property type="entry name" value="Haem peroxidase domain superfamily, animal type"/>
    <property type="match status" value="1"/>
</dbReference>
<evidence type="ECO:0000313" key="6">
    <source>
        <dbReference type="Proteomes" id="UP000499080"/>
    </source>
</evidence>
<dbReference type="InterPro" id="IPR037120">
    <property type="entry name" value="Haem_peroxidase_sf_animal"/>
</dbReference>
<evidence type="ECO:0000256" key="2">
    <source>
        <dbReference type="ARBA" id="ARBA00022525"/>
    </source>
</evidence>
<dbReference type="InterPro" id="IPR010255">
    <property type="entry name" value="Haem_peroxidase_sf"/>
</dbReference>
<dbReference type="AlphaFoldDB" id="A0A4Y1ZQX8"/>
<dbReference type="EMBL" id="BGPR01076772">
    <property type="protein sequence ID" value="GBL62554.1"/>
    <property type="molecule type" value="Genomic_DNA"/>
</dbReference>
<dbReference type="PROSITE" id="PS50292">
    <property type="entry name" value="PEROXIDASE_3"/>
    <property type="match status" value="1"/>
</dbReference>
<keyword evidence="2" id="KW-0964">Secreted</keyword>
<comment type="subcellular location">
    <subcellularLocation>
        <location evidence="1">Secreted</location>
    </subcellularLocation>
</comment>
<protein>
    <submittedName>
        <fullName evidence="5">Uncharacterized protein</fullName>
    </submittedName>
</protein>
<dbReference type="GO" id="GO:0005576">
    <property type="term" value="C:extracellular region"/>
    <property type="evidence" value="ECO:0007669"/>
    <property type="project" value="UniProtKB-SubCell"/>
</dbReference>
<accession>A0A4Y1ZQX8</accession>
<keyword evidence="3" id="KW-0575">Peroxidase</keyword>
<dbReference type="PANTHER" id="PTHR11475">
    <property type="entry name" value="OXIDASE/PEROXIDASE"/>
    <property type="match status" value="1"/>
</dbReference>
<keyword evidence="3" id="KW-0560">Oxidoreductase</keyword>
<dbReference type="GO" id="GO:0004601">
    <property type="term" value="F:peroxidase activity"/>
    <property type="evidence" value="ECO:0007669"/>
    <property type="project" value="UniProtKB-KW"/>
</dbReference>
<organism evidence="5 6">
    <name type="scientific">Araneus ventricosus</name>
    <name type="common">Orbweaver spider</name>
    <name type="synonym">Epeira ventricosa</name>
    <dbReference type="NCBI Taxonomy" id="182803"/>
    <lineage>
        <taxon>Eukaryota</taxon>
        <taxon>Metazoa</taxon>
        <taxon>Ecdysozoa</taxon>
        <taxon>Arthropoda</taxon>
        <taxon>Chelicerata</taxon>
        <taxon>Arachnida</taxon>
        <taxon>Araneae</taxon>
        <taxon>Araneomorphae</taxon>
        <taxon>Entelegynae</taxon>
        <taxon>Araneoidea</taxon>
        <taxon>Araneidae</taxon>
        <taxon>Araneus</taxon>
    </lineage>
</organism>
<name>A0A4Y1ZQX8_ARAVE</name>
<sequence>MSSFKERGTKILPNPLLSAIPCSALRSLKHYFTLHYDKRLAPEMKISGLQFGWTTVEDVDLWVGVQMERHLPDSELGPTAACILAKQFYVSKFGDRFYFEHEEQAPSFTEG</sequence>
<dbReference type="GO" id="GO:0006979">
    <property type="term" value="P:response to oxidative stress"/>
    <property type="evidence" value="ECO:0007669"/>
    <property type="project" value="InterPro"/>
</dbReference>
<evidence type="ECO:0000256" key="4">
    <source>
        <dbReference type="ARBA" id="ARBA00023180"/>
    </source>
</evidence>
<keyword evidence="6" id="KW-1185">Reference proteome</keyword>
<dbReference type="GO" id="GO:0020037">
    <property type="term" value="F:heme binding"/>
    <property type="evidence" value="ECO:0007669"/>
    <property type="project" value="InterPro"/>
</dbReference>
<dbReference type="Proteomes" id="UP000499080">
    <property type="component" value="Unassembled WGS sequence"/>
</dbReference>
<evidence type="ECO:0000313" key="5">
    <source>
        <dbReference type="EMBL" id="GBL62554.1"/>
    </source>
</evidence>